<evidence type="ECO:0000313" key="2">
    <source>
        <dbReference type="Proteomes" id="UP000617340"/>
    </source>
</evidence>
<proteinExistence type="predicted"/>
<protein>
    <submittedName>
        <fullName evidence="1">Uncharacterized protein</fullName>
    </submittedName>
</protein>
<comment type="caution">
    <text evidence="1">The sequence shown here is derived from an EMBL/GenBank/DDBJ whole genome shotgun (WGS) entry which is preliminary data.</text>
</comment>
<sequence length="90" mass="9967">MRGGDVTSDGSWVRMRSKMRGLEEDTSVDSKEPPDVYRSIYRNICGTDVCGTPDEALSSDGFGLASLPTNIHFHRSAITEIKLVLYTIRS</sequence>
<organism evidence="1 2">
    <name type="scientific">Vespula germanica</name>
    <name type="common">German yellow jacket</name>
    <name type="synonym">Paravespula germanica</name>
    <dbReference type="NCBI Taxonomy" id="30212"/>
    <lineage>
        <taxon>Eukaryota</taxon>
        <taxon>Metazoa</taxon>
        <taxon>Ecdysozoa</taxon>
        <taxon>Arthropoda</taxon>
        <taxon>Hexapoda</taxon>
        <taxon>Insecta</taxon>
        <taxon>Pterygota</taxon>
        <taxon>Neoptera</taxon>
        <taxon>Endopterygota</taxon>
        <taxon>Hymenoptera</taxon>
        <taxon>Apocrita</taxon>
        <taxon>Aculeata</taxon>
        <taxon>Vespoidea</taxon>
        <taxon>Vespidae</taxon>
        <taxon>Vespinae</taxon>
        <taxon>Vespula</taxon>
    </lineage>
</organism>
<reference evidence="1" key="1">
    <citation type="journal article" date="2020" name="G3 (Bethesda)">
        <title>High-Quality Assemblies for Three Invasive Social Wasps from the &lt;i&gt;Vespula&lt;/i&gt; Genus.</title>
        <authorList>
            <person name="Harrop T.W.R."/>
            <person name="Guhlin J."/>
            <person name="McLaughlin G.M."/>
            <person name="Permina E."/>
            <person name="Stockwell P."/>
            <person name="Gilligan J."/>
            <person name="Le Lec M.F."/>
            <person name="Gruber M.A.M."/>
            <person name="Quinn O."/>
            <person name="Lovegrove M."/>
            <person name="Duncan E.J."/>
            <person name="Remnant E.J."/>
            <person name="Van Eeckhoven J."/>
            <person name="Graham B."/>
            <person name="Knapp R.A."/>
            <person name="Langford K.W."/>
            <person name="Kronenberg Z."/>
            <person name="Press M.O."/>
            <person name="Eacker S.M."/>
            <person name="Wilson-Rankin E.E."/>
            <person name="Purcell J."/>
            <person name="Lester P.J."/>
            <person name="Dearden P.K."/>
        </authorList>
    </citation>
    <scope>NUCLEOTIDE SEQUENCE</scope>
    <source>
        <strain evidence="1">Linc-1</strain>
    </source>
</reference>
<name>A0A834JKI3_VESGE</name>
<evidence type="ECO:0000313" key="1">
    <source>
        <dbReference type="EMBL" id="KAF7389889.1"/>
    </source>
</evidence>
<dbReference type="EMBL" id="JACSDZ010000012">
    <property type="protein sequence ID" value="KAF7389889.1"/>
    <property type="molecule type" value="Genomic_DNA"/>
</dbReference>
<dbReference type="AlphaFoldDB" id="A0A834JKI3"/>
<gene>
    <name evidence="1" type="ORF">HZH68_011746</name>
</gene>
<dbReference type="Proteomes" id="UP000617340">
    <property type="component" value="Unassembled WGS sequence"/>
</dbReference>
<keyword evidence="2" id="KW-1185">Reference proteome</keyword>
<accession>A0A834JKI3</accession>